<accession>A0AAV3YC67</accession>
<gene>
    <name evidence="4" type="ORF">PoB_000635400</name>
</gene>
<sequence>MDIKKLIAGFLEEPLTGVCVVAFLATVAALIVSTKYLRNLLPRSRSICRTSEIETITEEDATSAKKSSPSAGNVTDNGDDELEGNEDKETSESTPVLSPRYPDPVDYCEHIQGEIKRVQQKVATKSIAESLTEEQLMEEREIQRRQLADIFRLMQEQQDRFGIGTMDDMQEQMKLYAV</sequence>
<protein>
    <submittedName>
        <fullName evidence="4">Matrix-remodeling-associated protein 7-like</fullName>
    </submittedName>
</protein>
<organism evidence="4 5">
    <name type="scientific">Plakobranchus ocellatus</name>
    <dbReference type="NCBI Taxonomy" id="259542"/>
    <lineage>
        <taxon>Eukaryota</taxon>
        <taxon>Metazoa</taxon>
        <taxon>Spiralia</taxon>
        <taxon>Lophotrochozoa</taxon>
        <taxon>Mollusca</taxon>
        <taxon>Gastropoda</taxon>
        <taxon>Heterobranchia</taxon>
        <taxon>Euthyneura</taxon>
        <taxon>Panpulmonata</taxon>
        <taxon>Sacoglossa</taxon>
        <taxon>Placobranchoidea</taxon>
        <taxon>Plakobranchidae</taxon>
        <taxon>Plakobranchus</taxon>
    </lineage>
</organism>
<dbReference type="Pfam" id="PF25473">
    <property type="entry name" value="MXRA7_helical"/>
    <property type="match status" value="1"/>
</dbReference>
<comment type="caution">
    <text evidence="4">The sequence shown here is derived from an EMBL/GenBank/DDBJ whole genome shotgun (WGS) entry which is preliminary data.</text>
</comment>
<evidence type="ECO:0000313" key="5">
    <source>
        <dbReference type="Proteomes" id="UP000735302"/>
    </source>
</evidence>
<dbReference type="InterPro" id="IPR026622">
    <property type="entry name" value="Mxra7"/>
</dbReference>
<evidence type="ECO:0000313" key="4">
    <source>
        <dbReference type="EMBL" id="GFN79848.1"/>
    </source>
</evidence>
<evidence type="ECO:0000256" key="2">
    <source>
        <dbReference type="SAM" id="Phobius"/>
    </source>
</evidence>
<feature type="transmembrane region" description="Helical" evidence="2">
    <location>
        <begin position="15"/>
        <end position="37"/>
    </location>
</feature>
<dbReference type="AlphaFoldDB" id="A0AAV3YC67"/>
<keyword evidence="2" id="KW-1133">Transmembrane helix</keyword>
<feature type="domain" description="Matrix-remodeling-associated protein 7 helical" evidence="3">
    <location>
        <begin position="116"/>
        <end position="177"/>
    </location>
</feature>
<evidence type="ECO:0000256" key="1">
    <source>
        <dbReference type="SAM" id="MobiDB-lite"/>
    </source>
</evidence>
<feature type="region of interest" description="Disordered" evidence="1">
    <location>
        <begin position="57"/>
        <end position="102"/>
    </location>
</feature>
<proteinExistence type="predicted"/>
<dbReference type="Proteomes" id="UP000735302">
    <property type="component" value="Unassembled WGS sequence"/>
</dbReference>
<dbReference type="PANTHER" id="PTHR21845">
    <property type="entry name" value="TRANSMEMBRANE ANCHOR PROTEIN 1"/>
    <property type="match status" value="1"/>
</dbReference>
<keyword evidence="2" id="KW-0812">Transmembrane</keyword>
<dbReference type="InterPro" id="IPR057534">
    <property type="entry name" value="MXRA7_helical"/>
</dbReference>
<dbReference type="PANTHER" id="PTHR21845:SF2">
    <property type="entry name" value="MATRIX-REMODELING-ASSOCIATED PROTEIN 7"/>
    <property type="match status" value="1"/>
</dbReference>
<keyword evidence="2" id="KW-0472">Membrane</keyword>
<reference evidence="4 5" key="1">
    <citation type="journal article" date="2021" name="Elife">
        <title>Chloroplast acquisition without the gene transfer in kleptoplastic sea slugs, Plakobranchus ocellatus.</title>
        <authorList>
            <person name="Maeda T."/>
            <person name="Takahashi S."/>
            <person name="Yoshida T."/>
            <person name="Shimamura S."/>
            <person name="Takaki Y."/>
            <person name="Nagai Y."/>
            <person name="Toyoda A."/>
            <person name="Suzuki Y."/>
            <person name="Arimoto A."/>
            <person name="Ishii H."/>
            <person name="Satoh N."/>
            <person name="Nishiyama T."/>
            <person name="Hasebe M."/>
            <person name="Maruyama T."/>
            <person name="Minagawa J."/>
            <person name="Obokata J."/>
            <person name="Shigenobu S."/>
        </authorList>
    </citation>
    <scope>NUCLEOTIDE SEQUENCE [LARGE SCALE GENOMIC DNA]</scope>
</reference>
<name>A0AAV3YC67_9GAST</name>
<evidence type="ECO:0000259" key="3">
    <source>
        <dbReference type="Pfam" id="PF25473"/>
    </source>
</evidence>
<feature type="compositionally biased region" description="Polar residues" evidence="1">
    <location>
        <begin position="64"/>
        <end position="75"/>
    </location>
</feature>
<keyword evidence="5" id="KW-1185">Reference proteome</keyword>
<dbReference type="EMBL" id="BLXT01000744">
    <property type="protein sequence ID" value="GFN79848.1"/>
    <property type="molecule type" value="Genomic_DNA"/>
</dbReference>